<proteinExistence type="predicted"/>
<dbReference type="AlphaFoldDB" id="B8D485"/>
<dbReference type="EMBL" id="CP001140">
    <property type="protein sequence ID" value="ACL10916.1"/>
    <property type="molecule type" value="Genomic_DNA"/>
</dbReference>
<gene>
    <name evidence="1" type="ordered locus">DKAM_0590</name>
</gene>
<dbReference type="eggNOG" id="arCOG10620">
    <property type="taxonomic scope" value="Archaea"/>
</dbReference>
<dbReference type="RefSeq" id="WP_012608257.1">
    <property type="nucleotide sequence ID" value="NC_011766.1"/>
</dbReference>
<evidence type="ECO:0000313" key="2">
    <source>
        <dbReference type="Proteomes" id="UP000006903"/>
    </source>
</evidence>
<evidence type="ECO:0000313" key="1">
    <source>
        <dbReference type="EMBL" id="ACL10916.1"/>
    </source>
</evidence>
<name>B8D485_DESA1</name>
<accession>B8D485</accession>
<sequence>MKGFIGVAERLVDKCGSIYQCIWVETAIVKPYNSDTFYCIDCFFHNYSKSDKPESRLLLSYNSKTSPGEIMPGTGKSFRTVNADRDTCSKKGVEEYLLNLYESARHSMKELISEREKSQKKISFRGMLLGLILPRQRDELQEEGSYWGSLTRYKIVMELLKLLGFENGVLRAEVDSMYILYGFDKKGRVSALIGSNVIELPNYNKLLDTEKVLSILFH</sequence>
<dbReference type="GeneID" id="7170793"/>
<protein>
    <submittedName>
        <fullName evidence="1">Uncharacterized protein</fullName>
    </submittedName>
</protein>
<dbReference type="STRING" id="490899.DKAM_0590"/>
<dbReference type="KEGG" id="dka:DKAM_0590"/>
<dbReference type="HOGENOM" id="CLU_1264531_0_0_2"/>
<organism evidence="1 2">
    <name type="scientific">Desulfurococcus amylolyticus (strain DSM 18924 / JCM 16383 / VKM B-2413 / 1221n)</name>
    <name type="common">Desulfurococcus kamchatkensis</name>
    <dbReference type="NCBI Taxonomy" id="490899"/>
    <lineage>
        <taxon>Archaea</taxon>
        <taxon>Thermoproteota</taxon>
        <taxon>Thermoprotei</taxon>
        <taxon>Desulfurococcales</taxon>
        <taxon>Desulfurococcaceae</taxon>
        <taxon>Desulfurococcus</taxon>
    </lineage>
</organism>
<reference evidence="1 2" key="1">
    <citation type="journal article" date="2009" name="J. Bacteriol.">
        <title>Complete genome sequence of the anaerobic, protein-degrading hyperthermophilic crenarchaeon Desulfurococcus kamchatkensis.</title>
        <authorList>
            <person name="Ravin N.V."/>
            <person name="Mardanov A.V."/>
            <person name="Beletsky A.V."/>
            <person name="Kublanov I.V."/>
            <person name="Kolganova T.V."/>
            <person name="Lebedinsky A.V."/>
            <person name="Chernyh N.A."/>
            <person name="Bonch-Osmolovskaya E.A."/>
            <person name="Skryabin K.G."/>
        </authorList>
    </citation>
    <scope>NUCLEOTIDE SEQUENCE [LARGE SCALE GENOMIC DNA]</scope>
    <source>
        <strain evidence="2">DSM 18924 / JCM 16383 / VKM B-2413 / 1221n</strain>
    </source>
</reference>
<dbReference type="Proteomes" id="UP000006903">
    <property type="component" value="Chromosome"/>
</dbReference>